<dbReference type="Proteomes" id="UP001497472">
    <property type="component" value="Unassembled WGS sequence"/>
</dbReference>
<evidence type="ECO:0000313" key="3">
    <source>
        <dbReference type="Proteomes" id="UP001497472"/>
    </source>
</evidence>
<feature type="compositionally biased region" description="Low complexity" evidence="1">
    <location>
        <begin position="415"/>
        <end position="458"/>
    </location>
</feature>
<accession>A0AAV1JPP2</accession>
<sequence length="474" mass="50769">MWHHPKDRSKHYSGGGCVSGPDSPTHYPDGHGAPDVIDFAIHKGITAMMTQQVVVDELLSDHLPIVMDLVDAAPAPPVARLARRIDWRAFQQTLNDAPQHCAPNSPAAALCAELPRRSIVRRTPPPPWTKRRNASPRTRRRHYRAARAGRLSRSAEPLAGAYSPQALPPPPVAAVAMPAPEGGPSPPSGQIAEYVAAPIAPSEGAIYFSPALVRKATSRLKPKKAPGADGITNAALRRLPPRTLVALTRLFNGILRSSHFPAPWKEARDSVESHFLALSQGSPETLDAMFRSLAGDVPPAPRGSPRALLYSDAIAYAIVRKQVAFSDGLHAAVRAYLDRVEAELRAEGLLSTPLTQDEWAVAQCNIARSTPLRRRRPESPSSPDRDSKRPCQDSAFPSLPDPLSQRDPRLRRRLALPVPEPTASAATAARASRDALPARTTLAAPASRDFSAAPTPRAASALRAAVTAPAATAA</sequence>
<feature type="compositionally biased region" description="Basic residues" evidence="1">
    <location>
        <begin position="129"/>
        <end position="147"/>
    </location>
</feature>
<dbReference type="EMBL" id="CAVLEF010000098">
    <property type="protein sequence ID" value="CAK1550854.1"/>
    <property type="molecule type" value="Genomic_DNA"/>
</dbReference>
<evidence type="ECO:0000256" key="1">
    <source>
        <dbReference type="SAM" id="MobiDB-lite"/>
    </source>
</evidence>
<feature type="region of interest" description="Disordered" evidence="1">
    <location>
        <begin position="370"/>
        <end position="458"/>
    </location>
</feature>
<reference evidence="2 3" key="1">
    <citation type="submission" date="2023-11" db="EMBL/GenBank/DDBJ databases">
        <authorList>
            <person name="Okamura Y."/>
        </authorList>
    </citation>
    <scope>NUCLEOTIDE SEQUENCE [LARGE SCALE GENOMIC DNA]</scope>
</reference>
<comment type="caution">
    <text evidence="2">The sequence shown here is derived from an EMBL/GenBank/DDBJ whole genome shotgun (WGS) entry which is preliminary data.</text>
</comment>
<evidence type="ECO:0000313" key="2">
    <source>
        <dbReference type="EMBL" id="CAK1550854.1"/>
    </source>
</evidence>
<proteinExistence type="predicted"/>
<evidence type="ECO:0008006" key="4">
    <source>
        <dbReference type="Google" id="ProtNLM"/>
    </source>
</evidence>
<feature type="compositionally biased region" description="Basic residues" evidence="1">
    <location>
        <begin position="1"/>
        <end position="11"/>
    </location>
</feature>
<feature type="region of interest" description="Disordered" evidence="1">
    <location>
        <begin position="121"/>
        <end position="155"/>
    </location>
</feature>
<dbReference type="AlphaFoldDB" id="A0AAV1JPP2"/>
<organism evidence="2 3">
    <name type="scientific">Leptosia nina</name>
    <dbReference type="NCBI Taxonomy" id="320188"/>
    <lineage>
        <taxon>Eukaryota</taxon>
        <taxon>Metazoa</taxon>
        <taxon>Ecdysozoa</taxon>
        <taxon>Arthropoda</taxon>
        <taxon>Hexapoda</taxon>
        <taxon>Insecta</taxon>
        <taxon>Pterygota</taxon>
        <taxon>Neoptera</taxon>
        <taxon>Endopterygota</taxon>
        <taxon>Lepidoptera</taxon>
        <taxon>Glossata</taxon>
        <taxon>Ditrysia</taxon>
        <taxon>Papilionoidea</taxon>
        <taxon>Pieridae</taxon>
        <taxon>Pierinae</taxon>
        <taxon>Leptosia</taxon>
    </lineage>
</organism>
<feature type="region of interest" description="Disordered" evidence="1">
    <location>
        <begin position="1"/>
        <end position="31"/>
    </location>
</feature>
<gene>
    <name evidence="2" type="ORF">LNINA_LOCUS10046</name>
</gene>
<keyword evidence="3" id="KW-1185">Reference proteome</keyword>
<protein>
    <recommendedName>
        <fullName evidence="4">RNA-directed DNA polymerase from mobile element jockey</fullName>
    </recommendedName>
</protein>
<name>A0AAV1JPP2_9NEOP</name>